<reference evidence="2 3" key="1">
    <citation type="submission" date="2019-05" db="EMBL/GenBank/DDBJ databases">
        <title>Another draft genome of Portunus trituberculatus and its Hox gene families provides insights of decapod evolution.</title>
        <authorList>
            <person name="Jeong J.-H."/>
            <person name="Song I."/>
            <person name="Kim S."/>
            <person name="Choi T."/>
            <person name="Kim D."/>
            <person name="Ryu S."/>
            <person name="Kim W."/>
        </authorList>
    </citation>
    <scope>NUCLEOTIDE SEQUENCE [LARGE SCALE GENOMIC DNA]</scope>
    <source>
        <tissue evidence="2">Muscle</tissue>
    </source>
</reference>
<organism evidence="2 3">
    <name type="scientific">Portunus trituberculatus</name>
    <name type="common">Swimming crab</name>
    <name type="synonym">Neptunus trituberculatus</name>
    <dbReference type="NCBI Taxonomy" id="210409"/>
    <lineage>
        <taxon>Eukaryota</taxon>
        <taxon>Metazoa</taxon>
        <taxon>Ecdysozoa</taxon>
        <taxon>Arthropoda</taxon>
        <taxon>Crustacea</taxon>
        <taxon>Multicrustacea</taxon>
        <taxon>Malacostraca</taxon>
        <taxon>Eumalacostraca</taxon>
        <taxon>Eucarida</taxon>
        <taxon>Decapoda</taxon>
        <taxon>Pleocyemata</taxon>
        <taxon>Brachyura</taxon>
        <taxon>Eubrachyura</taxon>
        <taxon>Portunoidea</taxon>
        <taxon>Portunidae</taxon>
        <taxon>Portuninae</taxon>
        <taxon>Portunus</taxon>
    </lineage>
</organism>
<proteinExistence type="predicted"/>
<dbReference type="AlphaFoldDB" id="A0A5B7H2X8"/>
<comment type="caution">
    <text evidence="2">The sequence shown here is derived from an EMBL/GenBank/DDBJ whole genome shotgun (WGS) entry which is preliminary data.</text>
</comment>
<accession>A0A5B7H2X8</accession>
<feature type="compositionally biased region" description="Low complexity" evidence="1">
    <location>
        <begin position="101"/>
        <end position="112"/>
    </location>
</feature>
<dbReference type="Proteomes" id="UP000324222">
    <property type="component" value="Unassembled WGS sequence"/>
</dbReference>
<keyword evidence="3" id="KW-1185">Reference proteome</keyword>
<evidence type="ECO:0000313" key="2">
    <source>
        <dbReference type="EMBL" id="MPC63468.1"/>
    </source>
</evidence>
<evidence type="ECO:0000313" key="3">
    <source>
        <dbReference type="Proteomes" id="UP000324222"/>
    </source>
</evidence>
<feature type="region of interest" description="Disordered" evidence="1">
    <location>
        <begin position="90"/>
        <end position="112"/>
    </location>
</feature>
<gene>
    <name evidence="2" type="ORF">E2C01_057567</name>
</gene>
<sequence>MVTSFWQCCGDGVASEMWRWWCSCRCSGGSSGVSAVHYHIGAVLWLCTGATECTEEQCRKCGDKSGAVVAVAAAEHKKVVVVVVAETTSAVEEEEEEEEQQQQQQQQQGNET</sequence>
<name>A0A5B7H2X8_PORTR</name>
<dbReference type="EMBL" id="VSRR010020850">
    <property type="protein sequence ID" value="MPC63468.1"/>
    <property type="molecule type" value="Genomic_DNA"/>
</dbReference>
<feature type="compositionally biased region" description="Acidic residues" evidence="1">
    <location>
        <begin position="91"/>
        <end position="100"/>
    </location>
</feature>
<evidence type="ECO:0000256" key="1">
    <source>
        <dbReference type="SAM" id="MobiDB-lite"/>
    </source>
</evidence>
<protein>
    <submittedName>
        <fullName evidence="2">Uncharacterized protein</fullName>
    </submittedName>
</protein>